<dbReference type="AlphaFoldDB" id="A0A093XSY4"/>
<sequence length="136" mass="15537">MWQKFGLSSLAANLHEGTNPDSSTVPEYVPTGSSLSPILTNTNIPHSQETQANAREQILVYYYYIETFSSRTKQVPGTASRRIRQANPRQYMLVEAIREAAPEGWDPYDNEYYPWMTTSPTVRKKLEARQPTRGHT</sequence>
<proteinExistence type="predicted"/>
<organism evidence="1">
    <name type="scientific">Talaromyces marneffei PM1</name>
    <dbReference type="NCBI Taxonomy" id="1077442"/>
    <lineage>
        <taxon>Eukaryota</taxon>
        <taxon>Fungi</taxon>
        <taxon>Dikarya</taxon>
        <taxon>Ascomycota</taxon>
        <taxon>Pezizomycotina</taxon>
        <taxon>Eurotiomycetes</taxon>
        <taxon>Eurotiomycetidae</taxon>
        <taxon>Eurotiales</taxon>
        <taxon>Trichocomaceae</taxon>
        <taxon>Talaromyces</taxon>
        <taxon>Talaromyces sect. Talaromyces</taxon>
    </lineage>
</organism>
<accession>A0A093XSY4</accession>
<gene>
    <name evidence="1" type="ORF">GQ26_0121040</name>
</gene>
<name>A0A093XSY4_TALMA</name>
<dbReference type="HOGENOM" id="CLU_1876813_0_0_1"/>
<reference key="1">
    <citation type="journal article" date="2014" name="PLoS Genet.">
        <title>Signature Gene Expression Reveals Novel Clues to the Molecular Mechanisms of Dimorphic Transition in Penicillium marneffei.</title>
        <authorList>
            <person name="Yang E."/>
            <person name="Wang G."/>
            <person name="Cai J."/>
            <person name="Woo P.C."/>
            <person name="Lau S.K."/>
            <person name="Yuen K.-Y."/>
            <person name="Chow W.-N."/>
            <person name="Lin X."/>
        </authorList>
    </citation>
    <scope>NUCLEOTIDE SEQUENCE [LARGE SCALE GENOMIC DNA]</scope>
    <source>
        <strain>PM1</strain>
    </source>
</reference>
<comment type="caution">
    <text evidence="1">The sequence shown here is derived from an EMBL/GenBank/DDBJ whole genome shotgun (WGS) entry which is preliminary data.</text>
</comment>
<dbReference type="EMBL" id="JPOX01000012">
    <property type="protein sequence ID" value="KFX48383.1"/>
    <property type="molecule type" value="Genomic_DNA"/>
</dbReference>
<protein>
    <submittedName>
        <fullName evidence="1">Uncharacterized protein</fullName>
    </submittedName>
</protein>
<evidence type="ECO:0000313" key="1">
    <source>
        <dbReference type="EMBL" id="KFX48383.1"/>
    </source>
</evidence>
<reference evidence="1" key="2">
    <citation type="journal article" date="2014" name="PLoS Genet.">
        <title>Signature gene expression reveals novel clues to the molecular mechanisms of dimorphic transition in Penicillium marneffei.</title>
        <authorList>
            <person name="Yang E."/>
            <person name="Wang G."/>
            <person name="Cai J."/>
            <person name="Woo P.C."/>
            <person name="Lau S.K."/>
            <person name="Yuen K.-Y."/>
            <person name="Chow W.-N."/>
            <person name="Lin X."/>
        </authorList>
    </citation>
    <scope>NUCLEOTIDE SEQUENCE</scope>
    <source>
        <strain evidence="1">PM1</strain>
    </source>
</reference>